<dbReference type="InterPro" id="IPR057654">
    <property type="entry name" value="Znf-CCCH_tandem"/>
</dbReference>
<dbReference type="InterPro" id="IPR057683">
    <property type="entry name" value="DUF7923"/>
</dbReference>
<feature type="region of interest" description="Disordered" evidence="1">
    <location>
        <begin position="1"/>
        <end position="26"/>
    </location>
</feature>
<feature type="domain" description="DUF7923" evidence="2">
    <location>
        <begin position="85"/>
        <end position="270"/>
    </location>
</feature>
<comment type="caution">
    <text evidence="5">The sequence shown here is derived from an EMBL/GenBank/DDBJ whole genome shotgun (WGS) entry which is preliminary data.</text>
</comment>
<proteinExistence type="predicted"/>
<keyword evidence="6" id="KW-1185">Reference proteome</keyword>
<protein>
    <recommendedName>
        <fullName evidence="7">C3H1-type domain-containing protein</fullName>
    </recommendedName>
</protein>
<dbReference type="Proteomes" id="UP000799439">
    <property type="component" value="Unassembled WGS sequence"/>
</dbReference>
<feature type="compositionally biased region" description="Basic and acidic residues" evidence="1">
    <location>
        <begin position="16"/>
        <end position="26"/>
    </location>
</feature>
<dbReference type="Pfam" id="PF25542">
    <property type="entry name" value="zf-CCCH_12"/>
    <property type="match status" value="1"/>
</dbReference>
<evidence type="ECO:0000259" key="4">
    <source>
        <dbReference type="Pfam" id="PF25543"/>
    </source>
</evidence>
<dbReference type="PANTHER" id="PTHR37543">
    <property type="entry name" value="CCCH ZINC FINGER DNA BINDING PROTEIN (AFU_ORTHOLOGUE AFUA_5G12760)"/>
    <property type="match status" value="1"/>
</dbReference>
<dbReference type="Pfam" id="PF25540">
    <property type="entry name" value="DUF7923"/>
    <property type="match status" value="1"/>
</dbReference>
<name>A0A9P4MEC5_9PEZI</name>
<dbReference type="InterPro" id="IPR000571">
    <property type="entry name" value="Znf_CCCH"/>
</dbReference>
<evidence type="ECO:0000256" key="1">
    <source>
        <dbReference type="SAM" id="MobiDB-lite"/>
    </source>
</evidence>
<feature type="domain" description="C3H1-type" evidence="3">
    <location>
        <begin position="385"/>
        <end position="414"/>
    </location>
</feature>
<evidence type="ECO:0000259" key="2">
    <source>
        <dbReference type="Pfam" id="PF25540"/>
    </source>
</evidence>
<sequence>MSRSLSPSSPAAGYHPELEKRLEGYRKSDADREQLLRDVLSAYQALEIKYQETAIDLQNEQSSRRQWQARAKMCEDNLGIAHKAQESSPYVTVLIDGDGAPFLDDFYARGEAGGSDAAYQLNEELRKHIANLYPDYTTTHWNVIVNVFVNMEGMSAKLRACNLLPSTTDLHKIGQAFAHNQPLFQFVDVGAGKERADYKLREWFRLSLGNVQCKHIILGGICHDNGYLPMLEPYKHDASTTRRVSILATLPPEPQYRDMSFKPIRIERIFRSEHLPAKPTIQHFENGVNRPLRPIHSLPRDSLDPIVDGISNLGETTSRNYSPAPPERVDSWARVSKANDENTKEINVASKKPAPRKFLLLNKNQERLDPRIAAADKASQDKLYRRIKEVGKVCNFYHLTGKCSGNCGFHHGEKLPEGELNALRLKARTRACTGKSFCRDFDCTFGHVCPYGAQCHGKGCQFEETHDVDMMPSYKWYEDDHIERLTK</sequence>
<dbReference type="EMBL" id="ML996088">
    <property type="protein sequence ID" value="KAF2151020.1"/>
    <property type="molecule type" value="Genomic_DNA"/>
</dbReference>
<organism evidence="5 6">
    <name type="scientific">Myriangium duriaei CBS 260.36</name>
    <dbReference type="NCBI Taxonomy" id="1168546"/>
    <lineage>
        <taxon>Eukaryota</taxon>
        <taxon>Fungi</taxon>
        <taxon>Dikarya</taxon>
        <taxon>Ascomycota</taxon>
        <taxon>Pezizomycotina</taxon>
        <taxon>Dothideomycetes</taxon>
        <taxon>Dothideomycetidae</taxon>
        <taxon>Myriangiales</taxon>
        <taxon>Myriangiaceae</taxon>
        <taxon>Myriangium</taxon>
    </lineage>
</organism>
<dbReference type="PANTHER" id="PTHR37543:SF1">
    <property type="entry name" value="CCCH ZINC FINGER DNA BINDING PROTEIN (AFU_ORTHOLOGUE AFUA_5G12760)"/>
    <property type="match status" value="1"/>
</dbReference>
<dbReference type="Pfam" id="PF25543">
    <property type="entry name" value="zf-CCCH_tandem"/>
    <property type="match status" value="1"/>
</dbReference>
<reference evidence="5" key="1">
    <citation type="journal article" date="2020" name="Stud. Mycol.">
        <title>101 Dothideomycetes genomes: a test case for predicting lifestyles and emergence of pathogens.</title>
        <authorList>
            <person name="Haridas S."/>
            <person name="Albert R."/>
            <person name="Binder M."/>
            <person name="Bloem J."/>
            <person name="Labutti K."/>
            <person name="Salamov A."/>
            <person name="Andreopoulos B."/>
            <person name="Baker S."/>
            <person name="Barry K."/>
            <person name="Bills G."/>
            <person name="Bluhm B."/>
            <person name="Cannon C."/>
            <person name="Castanera R."/>
            <person name="Culley D."/>
            <person name="Daum C."/>
            <person name="Ezra D."/>
            <person name="Gonzalez J."/>
            <person name="Henrissat B."/>
            <person name="Kuo A."/>
            <person name="Liang C."/>
            <person name="Lipzen A."/>
            <person name="Lutzoni F."/>
            <person name="Magnuson J."/>
            <person name="Mondo S."/>
            <person name="Nolan M."/>
            <person name="Ohm R."/>
            <person name="Pangilinan J."/>
            <person name="Park H.-J."/>
            <person name="Ramirez L."/>
            <person name="Alfaro M."/>
            <person name="Sun H."/>
            <person name="Tritt A."/>
            <person name="Yoshinaga Y."/>
            <person name="Zwiers L.-H."/>
            <person name="Turgeon B."/>
            <person name="Goodwin S."/>
            <person name="Spatafora J."/>
            <person name="Crous P."/>
            <person name="Grigoriev I."/>
        </authorList>
    </citation>
    <scope>NUCLEOTIDE SEQUENCE</scope>
    <source>
        <strain evidence="5">CBS 260.36</strain>
    </source>
</reference>
<feature type="domain" description="Tandem CCCH zinc finger" evidence="4">
    <location>
        <begin position="422"/>
        <end position="470"/>
    </location>
</feature>
<evidence type="ECO:0000313" key="6">
    <source>
        <dbReference type="Proteomes" id="UP000799439"/>
    </source>
</evidence>
<evidence type="ECO:0000259" key="3">
    <source>
        <dbReference type="Pfam" id="PF25542"/>
    </source>
</evidence>
<dbReference type="OrthoDB" id="2270193at2759"/>
<evidence type="ECO:0008006" key="7">
    <source>
        <dbReference type="Google" id="ProtNLM"/>
    </source>
</evidence>
<accession>A0A9P4MEC5</accession>
<gene>
    <name evidence="5" type="ORF">K461DRAFT_165208</name>
</gene>
<evidence type="ECO:0000313" key="5">
    <source>
        <dbReference type="EMBL" id="KAF2151020.1"/>
    </source>
</evidence>
<dbReference type="AlphaFoldDB" id="A0A9P4MEC5"/>